<dbReference type="SUPFAM" id="SSF54277">
    <property type="entry name" value="CAD &amp; PB1 domains"/>
    <property type="match status" value="1"/>
</dbReference>
<accession>A0A2Z7CUQ4</accession>
<feature type="domain" description="PB1" evidence="7">
    <location>
        <begin position="831"/>
        <end position="913"/>
    </location>
</feature>
<evidence type="ECO:0000313" key="9">
    <source>
        <dbReference type="Proteomes" id="UP000250235"/>
    </source>
</evidence>
<feature type="domain" description="RWP-RK" evidence="6">
    <location>
        <begin position="536"/>
        <end position="619"/>
    </location>
</feature>
<dbReference type="AlphaFoldDB" id="A0A2Z7CUQ4"/>
<dbReference type="EMBL" id="KQ992331">
    <property type="protein sequence ID" value="KZV50822.1"/>
    <property type="molecule type" value="Genomic_DNA"/>
</dbReference>
<dbReference type="GO" id="GO:0003700">
    <property type="term" value="F:DNA-binding transcription factor activity"/>
    <property type="evidence" value="ECO:0007669"/>
    <property type="project" value="InterPro"/>
</dbReference>
<evidence type="ECO:0000256" key="2">
    <source>
        <dbReference type="ARBA" id="ARBA00023125"/>
    </source>
</evidence>
<evidence type="ECO:0000256" key="4">
    <source>
        <dbReference type="ARBA" id="ARBA00023242"/>
    </source>
</evidence>
<reference evidence="8 9" key="1">
    <citation type="journal article" date="2015" name="Proc. Natl. Acad. Sci. U.S.A.">
        <title>The resurrection genome of Boea hygrometrica: A blueprint for survival of dehydration.</title>
        <authorList>
            <person name="Xiao L."/>
            <person name="Yang G."/>
            <person name="Zhang L."/>
            <person name="Yang X."/>
            <person name="Zhao S."/>
            <person name="Ji Z."/>
            <person name="Zhou Q."/>
            <person name="Hu M."/>
            <person name="Wang Y."/>
            <person name="Chen M."/>
            <person name="Xu Y."/>
            <person name="Jin H."/>
            <person name="Xiao X."/>
            <person name="Hu G."/>
            <person name="Bao F."/>
            <person name="Hu Y."/>
            <person name="Wan P."/>
            <person name="Li L."/>
            <person name="Deng X."/>
            <person name="Kuang T."/>
            <person name="Xiang C."/>
            <person name="Zhu J.K."/>
            <person name="Oliver M.J."/>
            <person name="He Y."/>
        </authorList>
    </citation>
    <scope>NUCLEOTIDE SEQUENCE [LARGE SCALE GENOMIC DNA]</scope>
    <source>
        <strain evidence="9">cv. XS01</strain>
    </source>
</reference>
<feature type="region of interest" description="Disordered" evidence="5">
    <location>
        <begin position="785"/>
        <end position="813"/>
    </location>
</feature>
<protein>
    <recommendedName>
        <fullName evidence="10">Plant regulator RWP-RK family protein</fullName>
    </recommendedName>
</protein>
<evidence type="ECO:0000259" key="6">
    <source>
        <dbReference type="PROSITE" id="PS51519"/>
    </source>
</evidence>
<dbReference type="PROSITE" id="PS51519">
    <property type="entry name" value="RWP_RK"/>
    <property type="match status" value="1"/>
</dbReference>
<keyword evidence="4" id="KW-0539">Nucleus</keyword>
<dbReference type="Proteomes" id="UP000250235">
    <property type="component" value="Unassembled WGS sequence"/>
</dbReference>
<dbReference type="Pfam" id="PF00564">
    <property type="entry name" value="PB1"/>
    <property type="match status" value="1"/>
</dbReference>
<gene>
    <name evidence="8" type="ORF">F511_09880</name>
</gene>
<evidence type="ECO:0000259" key="7">
    <source>
        <dbReference type="PROSITE" id="PS51745"/>
    </source>
</evidence>
<evidence type="ECO:0000256" key="5">
    <source>
        <dbReference type="SAM" id="MobiDB-lite"/>
    </source>
</evidence>
<dbReference type="InterPro" id="IPR045012">
    <property type="entry name" value="NLP"/>
</dbReference>
<dbReference type="PROSITE" id="PS51745">
    <property type="entry name" value="PB1"/>
    <property type="match status" value="1"/>
</dbReference>
<dbReference type="InterPro" id="IPR055081">
    <property type="entry name" value="NLP1-9_GAF"/>
</dbReference>
<sequence length="924" mass="102451">MDGIVAASLDNSLQSWNLEDPFGDVSELMRFGSYDGYCDDPGAISNSMYPLNPVPLEGLYGVERGMITMREADLLFGEVKMMFHSQTVDDVDVRSNSNDALANLDRAKIPRPPNQSLAEKMIQALLLAKGCSGEGILAQVWIPSKNGDYNVLSTREQPYLLDEKLSGYRDISRLFTFAAESSSGSFLGLPGRVFTSMIPEWTSNVLYYSEAEYLRVQHAADHKVRGSIALPIFEEDDLEGPCCAVLELVTTKEQPDFNSEMENVCHALKVVNLRSSVPPRLSFQSLSKNQQLALAEITDVLRSVCHAHRLPLVLTWIPCIYTKESGIETVRVCSAGHDMVPNENYILCVEDTVCYANDRSMQGFVNSCTEHHLVEGQGIAGKALQSNHPVFHPDVKDYHINEYPLVHHARKFGLNAAVAIRLRSTHTGNNDYVLEFFLPVDIKGTTEQQLLLDNLSSTMQRMCKSLRTVSEAELLAPEGDLKVGVRDEDIRVIALSRSIQQSLENLNSVDRVPQSVFEPKRAEIQANSHNKQVMVEPILQTEKKRSTVEKHISLSVLQQHFSGSLKDAAKSIGVCPTTLKRICRQHGIPRWPSRKINKVNRSLKKIQSVLDSVQGLEGGLKFDATAGVLVSVRSKIKNNDMGKTFPVSSEIISVVQSDSVIQNATPAPLTSKDTKVKVEEDCLVQENWLAEANALYACSVMAECTSKELTQNLDKSRLASLDTWSSRPASLSTTPWMTSPNGTTDSFMSKEACDRWEQEFSGVKPKASESKGNIMVDSIFRGAEHSQSSGMTDSSNRSITMMSGSSSSSGTFGEKTSEKIFEGSCGDSGTKITVKAIYKNDMIRFKFEPAAGCFELHEEVGKRFNLVTGEFQLRYLDDEEEWVMMVNDSDLQECVEMFSVLGTRTVKFSVRDSSSSYMGCFGRS</sequence>
<dbReference type="SMART" id="SM00666">
    <property type="entry name" value="PB1"/>
    <property type="match status" value="1"/>
</dbReference>
<dbReference type="InterPro" id="IPR053793">
    <property type="entry name" value="PB1-like"/>
</dbReference>
<name>A0A2Z7CUQ4_9LAMI</name>
<evidence type="ECO:0008006" key="10">
    <source>
        <dbReference type="Google" id="ProtNLM"/>
    </source>
</evidence>
<keyword evidence="9" id="KW-1185">Reference proteome</keyword>
<evidence type="ECO:0000256" key="3">
    <source>
        <dbReference type="ARBA" id="ARBA00023163"/>
    </source>
</evidence>
<dbReference type="Gene3D" id="3.10.20.90">
    <property type="entry name" value="Phosphatidylinositol 3-kinase Catalytic Subunit, Chain A, domain 1"/>
    <property type="match status" value="1"/>
</dbReference>
<dbReference type="PANTHER" id="PTHR32002">
    <property type="entry name" value="PROTEIN NLP8"/>
    <property type="match status" value="1"/>
</dbReference>
<dbReference type="GO" id="GO:0003677">
    <property type="term" value="F:DNA binding"/>
    <property type="evidence" value="ECO:0007669"/>
    <property type="project" value="UniProtKB-KW"/>
</dbReference>
<organism evidence="8 9">
    <name type="scientific">Dorcoceras hygrometricum</name>
    <dbReference type="NCBI Taxonomy" id="472368"/>
    <lineage>
        <taxon>Eukaryota</taxon>
        <taxon>Viridiplantae</taxon>
        <taxon>Streptophyta</taxon>
        <taxon>Embryophyta</taxon>
        <taxon>Tracheophyta</taxon>
        <taxon>Spermatophyta</taxon>
        <taxon>Magnoliopsida</taxon>
        <taxon>eudicotyledons</taxon>
        <taxon>Gunneridae</taxon>
        <taxon>Pentapetalae</taxon>
        <taxon>asterids</taxon>
        <taxon>lamiids</taxon>
        <taxon>Lamiales</taxon>
        <taxon>Gesneriaceae</taxon>
        <taxon>Didymocarpoideae</taxon>
        <taxon>Trichosporeae</taxon>
        <taxon>Loxocarpinae</taxon>
        <taxon>Dorcoceras</taxon>
    </lineage>
</organism>
<evidence type="ECO:0000256" key="1">
    <source>
        <dbReference type="ARBA" id="ARBA00023015"/>
    </source>
</evidence>
<dbReference type="OrthoDB" id="6270329at2759"/>
<dbReference type="PANTHER" id="PTHR32002:SF41">
    <property type="entry name" value="PROTEIN NLP8"/>
    <property type="match status" value="1"/>
</dbReference>
<dbReference type="InterPro" id="IPR003035">
    <property type="entry name" value="RWP-RK_dom"/>
</dbReference>
<dbReference type="Pfam" id="PF02042">
    <property type="entry name" value="RWP-RK"/>
    <property type="match status" value="1"/>
</dbReference>
<evidence type="ECO:0000313" key="8">
    <source>
        <dbReference type="EMBL" id="KZV50822.1"/>
    </source>
</evidence>
<proteinExistence type="predicted"/>
<keyword evidence="1" id="KW-0805">Transcription regulation</keyword>
<keyword evidence="2" id="KW-0238">DNA-binding</keyword>
<dbReference type="InterPro" id="IPR000270">
    <property type="entry name" value="PB1_dom"/>
</dbReference>
<keyword evidence="3" id="KW-0804">Transcription</keyword>
<feature type="compositionally biased region" description="Low complexity" evidence="5">
    <location>
        <begin position="794"/>
        <end position="813"/>
    </location>
</feature>
<dbReference type="Pfam" id="PF22922">
    <property type="entry name" value="GAF_NLP"/>
    <property type="match status" value="1"/>
</dbReference>